<dbReference type="Proteomes" id="UP000663852">
    <property type="component" value="Unassembled WGS sequence"/>
</dbReference>
<organism evidence="2 4">
    <name type="scientific">Adineta ricciae</name>
    <name type="common">Rotifer</name>
    <dbReference type="NCBI Taxonomy" id="249248"/>
    <lineage>
        <taxon>Eukaryota</taxon>
        <taxon>Metazoa</taxon>
        <taxon>Spiralia</taxon>
        <taxon>Gnathifera</taxon>
        <taxon>Rotifera</taxon>
        <taxon>Eurotatoria</taxon>
        <taxon>Bdelloidea</taxon>
        <taxon>Adinetida</taxon>
        <taxon>Adinetidae</taxon>
        <taxon>Adineta</taxon>
    </lineage>
</organism>
<evidence type="ECO:0000313" key="2">
    <source>
        <dbReference type="EMBL" id="CAF1036557.1"/>
    </source>
</evidence>
<accession>A0A814JJ72</accession>
<dbReference type="GO" id="GO:0004601">
    <property type="term" value="F:peroxidase activity"/>
    <property type="evidence" value="ECO:0007669"/>
    <property type="project" value="InterPro"/>
</dbReference>
<dbReference type="EMBL" id="CAJNOJ010000073">
    <property type="protein sequence ID" value="CAF1036557.1"/>
    <property type="molecule type" value="Genomic_DNA"/>
</dbReference>
<dbReference type="Proteomes" id="UP000663828">
    <property type="component" value="Unassembled WGS sequence"/>
</dbReference>
<evidence type="ECO:0000313" key="4">
    <source>
        <dbReference type="Proteomes" id="UP000663852"/>
    </source>
</evidence>
<name>A0A814JJ72_ADIRI</name>
<evidence type="ECO:0000313" key="3">
    <source>
        <dbReference type="Proteomes" id="UP000663828"/>
    </source>
</evidence>
<evidence type="ECO:0000313" key="1">
    <source>
        <dbReference type="EMBL" id="CAF0991858.1"/>
    </source>
</evidence>
<protein>
    <submittedName>
        <fullName evidence="2">Uncharacterized protein</fullName>
    </submittedName>
</protein>
<keyword evidence="3" id="KW-1185">Reference proteome</keyword>
<dbReference type="EMBL" id="CAJNOR010000724">
    <property type="protein sequence ID" value="CAF0991858.1"/>
    <property type="molecule type" value="Genomic_DNA"/>
</dbReference>
<proteinExistence type="predicted"/>
<comment type="caution">
    <text evidence="2">The sequence shown here is derived from an EMBL/GenBank/DDBJ whole genome shotgun (WGS) entry which is preliminary data.</text>
</comment>
<gene>
    <name evidence="2" type="ORF">EDS130_LOCUS16693</name>
    <name evidence="1" type="ORF">XAT740_LOCUS12739</name>
</gene>
<reference evidence="2" key="1">
    <citation type="submission" date="2021-02" db="EMBL/GenBank/DDBJ databases">
        <authorList>
            <person name="Nowell W R."/>
        </authorList>
    </citation>
    <scope>NUCLEOTIDE SEQUENCE</scope>
</reference>
<dbReference type="AlphaFoldDB" id="A0A814JJ72"/>
<dbReference type="Gene3D" id="1.10.489.10">
    <property type="entry name" value="Chloroperoxidase-like"/>
    <property type="match status" value="1"/>
</dbReference>
<dbReference type="InterPro" id="IPR036851">
    <property type="entry name" value="Chloroperoxidase-like_sf"/>
</dbReference>
<sequence>MADYRYKRYQQSIAENGQFLFPPQAPLLYGAATFLYELLTNGTDKLPTKKYKRETPYTLADIAVEILKLYLEHIALFGGNTGRPNSFILNPPQLTLDKQTVNGILCFLYQTILSVVPSQIETLVTTPLAILNYLTANLDPIFGLQFGCPSTSLDQIVAKKQ</sequence>
<dbReference type="OrthoDB" id="407298at2759"/>